<evidence type="ECO:0000256" key="8">
    <source>
        <dbReference type="ARBA" id="ARBA00030012"/>
    </source>
</evidence>
<evidence type="ECO:0000256" key="9">
    <source>
        <dbReference type="ARBA" id="ARBA00031729"/>
    </source>
</evidence>
<evidence type="ECO:0000256" key="2">
    <source>
        <dbReference type="ARBA" id="ARBA00012486"/>
    </source>
</evidence>
<dbReference type="SUPFAM" id="SSF54495">
    <property type="entry name" value="UBC-like"/>
    <property type="match status" value="1"/>
</dbReference>
<dbReference type="GO" id="GO:0061631">
    <property type="term" value="F:ubiquitin conjugating enzyme activity"/>
    <property type="evidence" value="ECO:0007669"/>
    <property type="project" value="UniProtKB-EC"/>
</dbReference>
<dbReference type="EMBL" id="BSXN01000923">
    <property type="protein sequence ID" value="GME70598.1"/>
    <property type="molecule type" value="Genomic_DNA"/>
</dbReference>
<dbReference type="InterPro" id="IPR016135">
    <property type="entry name" value="UBQ-conjugating_enzyme/RWD"/>
</dbReference>
<reference evidence="14" key="1">
    <citation type="submission" date="2023-04" db="EMBL/GenBank/DDBJ databases">
        <title>Candida boidinii NBRC 10035.</title>
        <authorList>
            <person name="Ichikawa N."/>
            <person name="Sato H."/>
            <person name="Tonouchi N."/>
        </authorList>
    </citation>
    <scope>NUCLEOTIDE SEQUENCE</scope>
    <source>
        <strain evidence="14">NBRC 10035</strain>
    </source>
</reference>
<evidence type="ECO:0000256" key="10">
    <source>
        <dbReference type="ARBA" id="ARBA00077195"/>
    </source>
</evidence>
<protein>
    <recommendedName>
        <fullName evidence="2">E2 ubiquitin-conjugating enzyme</fullName>
        <ecNumber evidence="2">2.3.2.23</ecNumber>
    </recommendedName>
    <alternativeName>
        <fullName evidence="10">E2 ubiquitin-conjugating enzyme 7</fullName>
    </alternativeName>
    <alternativeName>
        <fullName evidence="9">Ubiquitin carrier protein</fullName>
    </alternativeName>
    <alternativeName>
        <fullName evidence="8">Ubiquitin-protein ligase</fullName>
    </alternativeName>
</protein>
<evidence type="ECO:0000256" key="4">
    <source>
        <dbReference type="ARBA" id="ARBA00022741"/>
    </source>
</evidence>
<organism evidence="14 15">
    <name type="scientific">Candida boidinii</name>
    <name type="common">Yeast</name>
    <dbReference type="NCBI Taxonomy" id="5477"/>
    <lineage>
        <taxon>Eukaryota</taxon>
        <taxon>Fungi</taxon>
        <taxon>Dikarya</taxon>
        <taxon>Ascomycota</taxon>
        <taxon>Saccharomycotina</taxon>
        <taxon>Pichiomycetes</taxon>
        <taxon>Pichiales</taxon>
        <taxon>Pichiaceae</taxon>
        <taxon>Ogataea</taxon>
        <taxon>Ogataea/Candida clade</taxon>
    </lineage>
</organism>
<keyword evidence="7" id="KW-0882">Thioester bond</keyword>
<feature type="domain" description="UBC core" evidence="13">
    <location>
        <begin position="7"/>
        <end position="167"/>
    </location>
</feature>
<dbReference type="Pfam" id="PF00179">
    <property type="entry name" value="UQ_con"/>
    <property type="match status" value="1"/>
</dbReference>
<dbReference type="Gene3D" id="3.10.110.10">
    <property type="entry name" value="Ubiquitin Conjugating Enzyme"/>
    <property type="match status" value="1"/>
</dbReference>
<keyword evidence="6 12" id="KW-0067">ATP-binding</keyword>
<gene>
    <name evidence="14" type="ORF">Cboi02_000289400</name>
</gene>
<evidence type="ECO:0000313" key="14">
    <source>
        <dbReference type="EMBL" id="GME70598.1"/>
    </source>
</evidence>
<evidence type="ECO:0000313" key="15">
    <source>
        <dbReference type="Proteomes" id="UP001165120"/>
    </source>
</evidence>
<evidence type="ECO:0000256" key="6">
    <source>
        <dbReference type="ARBA" id="ARBA00022840"/>
    </source>
</evidence>
<dbReference type="Proteomes" id="UP001165120">
    <property type="component" value="Unassembled WGS sequence"/>
</dbReference>
<evidence type="ECO:0000256" key="3">
    <source>
        <dbReference type="ARBA" id="ARBA00022679"/>
    </source>
</evidence>
<keyword evidence="3" id="KW-0808">Transferase</keyword>
<evidence type="ECO:0000256" key="1">
    <source>
        <dbReference type="ARBA" id="ARBA00000485"/>
    </source>
</evidence>
<evidence type="ECO:0000256" key="5">
    <source>
        <dbReference type="ARBA" id="ARBA00022786"/>
    </source>
</evidence>
<dbReference type="CDD" id="cd23796">
    <property type="entry name" value="UBCc_UBE2G2"/>
    <property type="match status" value="1"/>
</dbReference>
<proteinExistence type="inferred from homology"/>
<evidence type="ECO:0000256" key="12">
    <source>
        <dbReference type="RuleBase" id="RU362109"/>
    </source>
</evidence>
<keyword evidence="5 12" id="KW-0833">Ubl conjugation pathway</keyword>
<keyword evidence="15" id="KW-1185">Reference proteome</keyword>
<comment type="caution">
    <text evidence="14">The sequence shown here is derived from an EMBL/GenBank/DDBJ whole genome shotgun (WGS) entry which is preliminary data.</text>
</comment>
<dbReference type="FunFam" id="3.10.110.10:FF:000008">
    <property type="entry name" value="Ubiquitin-conjugating enzyme E2 G2"/>
    <property type="match status" value="1"/>
</dbReference>
<comment type="catalytic activity">
    <reaction evidence="1">
        <text>S-ubiquitinyl-[E1 ubiquitin-activating enzyme]-L-cysteine + [E2 ubiquitin-conjugating enzyme]-L-cysteine = [E1 ubiquitin-activating enzyme]-L-cysteine + S-ubiquitinyl-[E2 ubiquitin-conjugating enzyme]-L-cysteine.</text>
        <dbReference type="EC" id="2.3.2.23"/>
    </reaction>
</comment>
<dbReference type="OrthoDB" id="19692at2759"/>
<dbReference type="InterPro" id="IPR023313">
    <property type="entry name" value="UBQ-conjugating_AS"/>
</dbReference>
<dbReference type="SMART" id="SM00212">
    <property type="entry name" value="UBCc"/>
    <property type="match status" value="1"/>
</dbReference>
<evidence type="ECO:0000256" key="7">
    <source>
        <dbReference type="ARBA" id="ARBA00022966"/>
    </source>
</evidence>
<sequence>MSPKPSTAQRRLLKEFQELQKDCPEGIVAGPISEDNLFEWCCLIEGPSNTCYENGVFEAKLTFPKDYPLSPPALKFTPPLLHPNIYKDGTVCISILHAPGDDPLLYEQADERWGPLQCVEKILLSVSSMLADPNTESGANIDACKLWRENRDEFNREVRKQVLNSLVLEDD</sequence>
<dbReference type="GO" id="GO:0036503">
    <property type="term" value="P:ERAD pathway"/>
    <property type="evidence" value="ECO:0007669"/>
    <property type="project" value="UniProtKB-ARBA"/>
</dbReference>
<keyword evidence="4 12" id="KW-0547">Nucleotide-binding</keyword>
<comment type="similarity">
    <text evidence="12">Belongs to the ubiquitin-conjugating enzyme family.</text>
</comment>
<dbReference type="PROSITE" id="PS50127">
    <property type="entry name" value="UBC_2"/>
    <property type="match status" value="1"/>
</dbReference>
<evidence type="ECO:0000256" key="11">
    <source>
        <dbReference type="PROSITE-ProRule" id="PRU10133"/>
    </source>
</evidence>
<dbReference type="PANTHER" id="PTHR24067">
    <property type="entry name" value="UBIQUITIN-CONJUGATING ENZYME E2"/>
    <property type="match status" value="1"/>
</dbReference>
<dbReference type="AlphaFoldDB" id="A0A9W6SZ93"/>
<feature type="active site" description="Glycyl thioester intermediate" evidence="11">
    <location>
        <position position="92"/>
    </location>
</feature>
<dbReference type="InterPro" id="IPR050113">
    <property type="entry name" value="Ub_conjugating_enzyme"/>
</dbReference>
<dbReference type="InterPro" id="IPR000608">
    <property type="entry name" value="UBC"/>
</dbReference>
<dbReference type="EC" id="2.3.2.23" evidence="2"/>
<evidence type="ECO:0000259" key="13">
    <source>
        <dbReference type="PROSITE" id="PS50127"/>
    </source>
</evidence>
<name>A0A9W6SZ93_CANBO</name>
<accession>A0A9W6SZ93</accession>
<dbReference type="GO" id="GO:0005524">
    <property type="term" value="F:ATP binding"/>
    <property type="evidence" value="ECO:0007669"/>
    <property type="project" value="UniProtKB-UniRule"/>
</dbReference>
<dbReference type="PROSITE" id="PS00183">
    <property type="entry name" value="UBC_1"/>
    <property type="match status" value="1"/>
</dbReference>